<keyword evidence="3" id="KW-0812">Transmembrane</keyword>
<keyword evidence="1" id="KW-0175">Coiled coil</keyword>
<dbReference type="Proteomes" id="UP001164718">
    <property type="component" value="Chromosome"/>
</dbReference>
<keyword evidence="3" id="KW-0472">Membrane</keyword>
<evidence type="ECO:0000256" key="1">
    <source>
        <dbReference type="SAM" id="Coils"/>
    </source>
</evidence>
<evidence type="ECO:0000313" key="4">
    <source>
        <dbReference type="EMBL" id="WAA08876.1"/>
    </source>
</evidence>
<evidence type="ECO:0000256" key="2">
    <source>
        <dbReference type="SAM" id="MobiDB-lite"/>
    </source>
</evidence>
<dbReference type="AlphaFoldDB" id="A0A9E8LTF8"/>
<feature type="region of interest" description="Disordered" evidence="2">
    <location>
        <begin position="121"/>
        <end position="145"/>
    </location>
</feature>
<dbReference type="InterPro" id="IPR014717">
    <property type="entry name" value="Transl_elong_EF1B/ribsomal_bS6"/>
</dbReference>
<dbReference type="EMBL" id="CP106878">
    <property type="protein sequence ID" value="WAA08876.1"/>
    <property type="molecule type" value="Genomic_DNA"/>
</dbReference>
<evidence type="ECO:0000313" key="5">
    <source>
        <dbReference type="Proteomes" id="UP001164718"/>
    </source>
</evidence>
<sequence>MNELLGEKKKVALFLIIILFLILGLLYVYVLLPVKNEVEQKESSFRQLESEVLMLQTELNQQEDLDLANTFFLEKTLPRSRAIDELVLDLQQIEYVSNSRIEAIDFSNYDGSFSDLDLPETFEESEQGTDETADSENNSTNIDDDAANSAVTYTNTLPENVKFITLQLSVTSPDFDHFFTFLEEVEKLERVVNVDQLTFSKPGEQELLSDEPDAEFIRTDMQLTTFYYDSY</sequence>
<accession>A0A9E8LTF8</accession>
<gene>
    <name evidence="4" type="ORF">OE104_09680</name>
</gene>
<organism evidence="4 5">
    <name type="scientific">Fervidibacillus albus</name>
    <dbReference type="NCBI Taxonomy" id="2980026"/>
    <lineage>
        <taxon>Bacteria</taxon>
        <taxon>Bacillati</taxon>
        <taxon>Bacillota</taxon>
        <taxon>Bacilli</taxon>
        <taxon>Bacillales</taxon>
        <taxon>Bacillaceae</taxon>
        <taxon>Fervidibacillus</taxon>
    </lineage>
</organism>
<feature type="compositionally biased region" description="Acidic residues" evidence="2">
    <location>
        <begin position="121"/>
        <end position="134"/>
    </location>
</feature>
<dbReference type="RefSeq" id="WP_275416659.1">
    <property type="nucleotide sequence ID" value="NZ_CP106878.1"/>
</dbReference>
<feature type="transmembrane region" description="Helical" evidence="3">
    <location>
        <begin position="12"/>
        <end position="32"/>
    </location>
</feature>
<protein>
    <submittedName>
        <fullName evidence="4">Uncharacterized protein</fullName>
    </submittedName>
</protein>
<keyword evidence="3" id="KW-1133">Transmembrane helix</keyword>
<evidence type="ECO:0000256" key="3">
    <source>
        <dbReference type="SAM" id="Phobius"/>
    </source>
</evidence>
<keyword evidence="5" id="KW-1185">Reference proteome</keyword>
<dbReference type="Gene3D" id="3.30.70.60">
    <property type="match status" value="1"/>
</dbReference>
<reference evidence="4" key="1">
    <citation type="submission" date="2022-09" db="EMBL/GenBank/DDBJ databases">
        <title>Complete Genomes of Fervidibacillus albus and Fervidibacillus halotolerans isolated from tidal flat sediments.</title>
        <authorList>
            <person name="Kwon K.K."/>
            <person name="Yang S.-H."/>
            <person name="Park M.J."/>
            <person name="Oh H.-M."/>
        </authorList>
    </citation>
    <scope>NUCLEOTIDE SEQUENCE</scope>
    <source>
        <strain evidence="4">MEBiC13591</strain>
    </source>
</reference>
<feature type="coiled-coil region" evidence="1">
    <location>
        <begin position="38"/>
        <end position="65"/>
    </location>
</feature>
<dbReference type="KEGG" id="faf:OE104_09680"/>
<proteinExistence type="predicted"/>
<name>A0A9E8LTF8_9BACI</name>